<keyword evidence="3" id="KW-1185">Reference proteome</keyword>
<evidence type="ECO:0008006" key="4">
    <source>
        <dbReference type="Google" id="ProtNLM"/>
    </source>
</evidence>
<dbReference type="Proteomes" id="UP000673394">
    <property type="component" value="Unassembled WGS sequence"/>
</dbReference>
<proteinExistence type="predicted"/>
<accession>A0ABS5CKI4</accession>
<evidence type="ECO:0000313" key="2">
    <source>
        <dbReference type="EMBL" id="MBP3966340.1"/>
    </source>
</evidence>
<dbReference type="EMBL" id="JAGKSP010000017">
    <property type="protein sequence ID" value="MBP3966340.1"/>
    <property type="molecule type" value="Genomic_DNA"/>
</dbReference>
<evidence type="ECO:0000256" key="1">
    <source>
        <dbReference type="SAM" id="MobiDB-lite"/>
    </source>
</evidence>
<gene>
    <name evidence="2" type="ORF">I8J30_26910</name>
</gene>
<comment type="caution">
    <text evidence="2">The sequence shown here is derived from an EMBL/GenBank/DDBJ whole genome shotgun (WGS) entry which is preliminary data.</text>
</comment>
<reference evidence="2 3" key="1">
    <citation type="submission" date="2021-04" db="EMBL/GenBank/DDBJ databases">
        <title>Paenibacillus sp. DLE-14 whole genome sequence.</title>
        <authorList>
            <person name="Ham Y.J."/>
        </authorList>
    </citation>
    <scope>NUCLEOTIDE SEQUENCE [LARGE SCALE GENOMIC DNA]</scope>
    <source>
        <strain evidence="2 3">DLE-14</strain>
    </source>
</reference>
<feature type="region of interest" description="Disordered" evidence="1">
    <location>
        <begin position="52"/>
        <end position="79"/>
    </location>
</feature>
<dbReference type="RefSeq" id="WP_210663429.1">
    <property type="nucleotide sequence ID" value="NZ_JAGKSP010000017.1"/>
</dbReference>
<evidence type="ECO:0000313" key="3">
    <source>
        <dbReference type="Proteomes" id="UP000673394"/>
    </source>
</evidence>
<sequence>MMNVVATGIVLLIAGGLVAAMVFMIRLSTDDSGKHPEIKQFVEALFGGTASPVQADPANGGQQESAAARAASSDEPFSEPCPACGDPVTHLHQECPSCGLRLI</sequence>
<organism evidence="2 3">
    <name type="scientific">Paenibacillus lignilyticus</name>
    <dbReference type="NCBI Taxonomy" id="1172615"/>
    <lineage>
        <taxon>Bacteria</taxon>
        <taxon>Bacillati</taxon>
        <taxon>Bacillota</taxon>
        <taxon>Bacilli</taxon>
        <taxon>Bacillales</taxon>
        <taxon>Paenibacillaceae</taxon>
        <taxon>Paenibacillus</taxon>
    </lineage>
</organism>
<name>A0ABS5CKI4_9BACL</name>
<protein>
    <recommendedName>
        <fullName evidence="4">Zinc ribbon domain-containing protein</fullName>
    </recommendedName>
</protein>